<dbReference type="AlphaFoldDB" id="A0A931HWE3"/>
<accession>A0A931HWE3</accession>
<dbReference type="PRINTS" id="PR00096">
    <property type="entry name" value="GATASE"/>
</dbReference>
<dbReference type="PRINTS" id="PR00099">
    <property type="entry name" value="CPSGATASE"/>
</dbReference>
<dbReference type="PROSITE" id="PS51273">
    <property type="entry name" value="GATASE_TYPE_1"/>
    <property type="match status" value="1"/>
</dbReference>
<dbReference type="GO" id="GO:0004049">
    <property type="term" value="F:anthranilate synthase activity"/>
    <property type="evidence" value="ECO:0007669"/>
    <property type="project" value="TreeGrafter"/>
</dbReference>
<dbReference type="Proteomes" id="UP000614490">
    <property type="component" value="Unassembled WGS sequence"/>
</dbReference>
<evidence type="ECO:0000313" key="4">
    <source>
        <dbReference type="Proteomes" id="UP000614490"/>
    </source>
</evidence>
<feature type="domain" description="Glutamine amidotransferase" evidence="2">
    <location>
        <begin position="4"/>
        <end position="185"/>
    </location>
</feature>
<dbReference type="EMBL" id="JADZSC010000002">
    <property type="protein sequence ID" value="MBH0230411.1"/>
    <property type="molecule type" value="Genomic_DNA"/>
</dbReference>
<reference evidence="3 4" key="1">
    <citation type="journal article" date="2005" name="Int. J. Syst. Evol. Microbiol.">
        <title>Halobacillus yeomjeoni sp. nov., isolated from a marine solar saltern in Korea.</title>
        <authorList>
            <person name="Yoon J.H."/>
            <person name="Kang S.J."/>
            <person name="Lee C.H."/>
            <person name="Oh H.W."/>
            <person name="Oh T.K."/>
        </authorList>
    </citation>
    <scope>NUCLEOTIDE SEQUENCE [LARGE SCALE GENOMIC DNA]</scope>
    <source>
        <strain evidence="3 4">KCTC 3957</strain>
    </source>
</reference>
<dbReference type="GO" id="GO:0000162">
    <property type="term" value="P:L-tryptophan biosynthetic process"/>
    <property type="evidence" value="ECO:0007669"/>
    <property type="project" value="TreeGrafter"/>
</dbReference>
<protein>
    <submittedName>
        <fullName evidence="3">Aminodeoxychorismate/anthranilate synthase component II</fullName>
    </submittedName>
</protein>
<dbReference type="InterPro" id="IPR017926">
    <property type="entry name" value="GATASE"/>
</dbReference>
<dbReference type="PRINTS" id="PR00097">
    <property type="entry name" value="ANTSNTHASEII"/>
</dbReference>
<dbReference type="InterPro" id="IPR006221">
    <property type="entry name" value="TrpG/PapA_dom"/>
</dbReference>
<dbReference type="GO" id="GO:0005829">
    <property type="term" value="C:cytosol"/>
    <property type="evidence" value="ECO:0007669"/>
    <property type="project" value="TreeGrafter"/>
</dbReference>
<dbReference type="PANTHER" id="PTHR43418:SF4">
    <property type="entry name" value="MULTIFUNCTIONAL TRYPTOPHAN BIOSYNTHESIS PROTEIN"/>
    <property type="match status" value="1"/>
</dbReference>
<dbReference type="SUPFAM" id="SSF52317">
    <property type="entry name" value="Class I glutamine amidotransferase-like"/>
    <property type="match status" value="1"/>
</dbReference>
<dbReference type="RefSeq" id="WP_197317046.1">
    <property type="nucleotide sequence ID" value="NZ_JADZSC010000002.1"/>
</dbReference>
<dbReference type="Pfam" id="PF00117">
    <property type="entry name" value="GATase"/>
    <property type="match status" value="1"/>
</dbReference>
<sequence>MIWIIDNYDSFTYNLVQYFKQIEDDVVVCQNDRTTIQEIETNHPDLIVLSPGPGNPQETGISREVINHFKGTIPILGICLGHQLIVDYFGGEVTKGERPMHGKVTPILHDGKTIFKDLPEKVGVTRYHSLQTPWKTLPEDLEVSARTEDGVVMAVRHVDLPIEGIQYHPESIMTDYGFEMLKNAYENALTYKTIQHHEVLV</sequence>
<organism evidence="3 4">
    <name type="scientific">Halobacillus yeomjeoni</name>
    <dbReference type="NCBI Taxonomy" id="311194"/>
    <lineage>
        <taxon>Bacteria</taxon>
        <taxon>Bacillati</taxon>
        <taxon>Bacillota</taxon>
        <taxon>Bacilli</taxon>
        <taxon>Bacillales</taxon>
        <taxon>Bacillaceae</taxon>
        <taxon>Halobacillus</taxon>
    </lineage>
</organism>
<dbReference type="InterPro" id="IPR029062">
    <property type="entry name" value="Class_I_gatase-like"/>
</dbReference>
<dbReference type="NCBIfam" id="TIGR00566">
    <property type="entry name" value="trpG_papA"/>
    <property type="match status" value="1"/>
</dbReference>
<evidence type="ECO:0000313" key="3">
    <source>
        <dbReference type="EMBL" id="MBH0230411.1"/>
    </source>
</evidence>
<keyword evidence="4" id="KW-1185">Reference proteome</keyword>
<dbReference type="Gene3D" id="3.40.50.880">
    <property type="match status" value="1"/>
</dbReference>
<dbReference type="PANTHER" id="PTHR43418">
    <property type="entry name" value="MULTIFUNCTIONAL TRYPTOPHAN BIOSYNTHESIS PROTEIN-RELATED"/>
    <property type="match status" value="1"/>
</dbReference>
<comment type="caution">
    <text evidence="3">The sequence shown here is derived from an EMBL/GenBank/DDBJ whole genome shotgun (WGS) entry which is preliminary data.</text>
</comment>
<gene>
    <name evidence="3" type="ORF">H0267_09330</name>
</gene>
<keyword evidence="1" id="KW-0315">Glutamine amidotransferase</keyword>
<dbReference type="FunFam" id="3.40.50.880:FF:000003">
    <property type="entry name" value="Anthranilate synthase component II"/>
    <property type="match status" value="1"/>
</dbReference>
<dbReference type="InterPro" id="IPR050472">
    <property type="entry name" value="Anth_synth/Amidotransfase"/>
</dbReference>
<dbReference type="CDD" id="cd01743">
    <property type="entry name" value="GATase1_Anthranilate_Synthase"/>
    <property type="match status" value="1"/>
</dbReference>
<evidence type="ECO:0000256" key="1">
    <source>
        <dbReference type="ARBA" id="ARBA00022962"/>
    </source>
</evidence>
<name>A0A931HWE3_9BACI</name>
<evidence type="ECO:0000259" key="2">
    <source>
        <dbReference type="Pfam" id="PF00117"/>
    </source>
</evidence>
<proteinExistence type="predicted"/>